<evidence type="ECO:0000313" key="2">
    <source>
        <dbReference type="Proteomes" id="UP000199476"/>
    </source>
</evidence>
<proteinExistence type="predicted"/>
<protein>
    <recommendedName>
        <fullName evidence="3">DUF4351 domain-containing protein</fullName>
    </recommendedName>
</protein>
<dbReference type="EMBL" id="FNGO01000044">
    <property type="protein sequence ID" value="SDM49529.1"/>
    <property type="molecule type" value="Genomic_DNA"/>
</dbReference>
<evidence type="ECO:0000313" key="1">
    <source>
        <dbReference type="EMBL" id="SDM49529.1"/>
    </source>
</evidence>
<dbReference type="Proteomes" id="UP000199476">
    <property type="component" value="Unassembled WGS sequence"/>
</dbReference>
<sequence length="70" mass="8043">MSLYDTIQDEGKDKGRKETLIKLLRNRFSKTLPEDIEAKIEKADEDGIDTLINSFSDIVTLDDVRDVLEE</sequence>
<accession>A0A1G9TNZ2</accession>
<name>A0A1G9TNZ2_9FIRM</name>
<reference evidence="1 2" key="1">
    <citation type="submission" date="2016-10" db="EMBL/GenBank/DDBJ databases">
        <authorList>
            <person name="de Groot N.N."/>
        </authorList>
    </citation>
    <scope>NUCLEOTIDE SEQUENCE [LARGE SCALE GENOMIC DNA]</scope>
    <source>
        <strain evidence="1 2">SLAS-1</strain>
    </source>
</reference>
<gene>
    <name evidence="1" type="ORF">SAMN04488692_1442</name>
</gene>
<dbReference type="AlphaFoldDB" id="A0A1G9TNZ2"/>
<organism evidence="1 2">
    <name type="scientific">Halarsenatibacter silvermanii</name>
    <dbReference type="NCBI Taxonomy" id="321763"/>
    <lineage>
        <taxon>Bacteria</taxon>
        <taxon>Bacillati</taxon>
        <taxon>Bacillota</taxon>
        <taxon>Clostridia</taxon>
        <taxon>Halanaerobiales</taxon>
        <taxon>Halarsenatibacteraceae</taxon>
        <taxon>Halarsenatibacter</taxon>
    </lineage>
</organism>
<dbReference type="RefSeq" id="WP_089762372.1">
    <property type="nucleotide sequence ID" value="NZ_FNGO01000044.1"/>
</dbReference>
<evidence type="ECO:0008006" key="3">
    <source>
        <dbReference type="Google" id="ProtNLM"/>
    </source>
</evidence>
<dbReference type="OrthoDB" id="1980949at2"/>
<keyword evidence="2" id="KW-1185">Reference proteome</keyword>